<evidence type="ECO:0000313" key="2">
    <source>
        <dbReference type="Proteomes" id="UP000540412"/>
    </source>
</evidence>
<dbReference type="EMBL" id="JACHIT010000001">
    <property type="protein sequence ID" value="MBB5914675.1"/>
    <property type="molecule type" value="Genomic_DNA"/>
</dbReference>
<dbReference type="InterPro" id="IPR022536">
    <property type="entry name" value="EspC"/>
</dbReference>
<comment type="caution">
    <text evidence="1">The sequence shown here is derived from an EMBL/GenBank/DDBJ whole genome shotgun (WGS) entry which is preliminary data.</text>
</comment>
<protein>
    <submittedName>
        <fullName evidence="1">Uncharacterized protein YukE</fullName>
    </submittedName>
</protein>
<name>A0A7W9PEQ2_9NOCA</name>
<sequence length="102" mass="10838">MTENVVVDTVALQRLAQSLRNSATEVSTRAKDVHNNQFEAAKAGAAYAAQGAKIHDGLEKVGSWLDHWVQATNATADAFGSASVTYSNTDKENATTLDTGKK</sequence>
<gene>
    <name evidence="1" type="ORF">BJY24_003542</name>
</gene>
<evidence type="ECO:0000313" key="1">
    <source>
        <dbReference type="EMBL" id="MBB5914675.1"/>
    </source>
</evidence>
<reference evidence="1 2" key="1">
    <citation type="submission" date="2020-08" db="EMBL/GenBank/DDBJ databases">
        <title>Sequencing the genomes of 1000 actinobacteria strains.</title>
        <authorList>
            <person name="Klenk H.-P."/>
        </authorList>
    </citation>
    <scope>NUCLEOTIDE SEQUENCE [LARGE SCALE GENOMIC DNA]</scope>
    <source>
        <strain evidence="1 2">DSM 43582</strain>
    </source>
</reference>
<proteinExistence type="predicted"/>
<dbReference type="AlphaFoldDB" id="A0A7W9PEQ2"/>
<dbReference type="GO" id="GO:0009306">
    <property type="term" value="P:protein secretion"/>
    <property type="evidence" value="ECO:0007669"/>
    <property type="project" value="InterPro"/>
</dbReference>
<organism evidence="1 2">
    <name type="scientific">Nocardia transvalensis</name>
    <dbReference type="NCBI Taxonomy" id="37333"/>
    <lineage>
        <taxon>Bacteria</taxon>
        <taxon>Bacillati</taxon>
        <taxon>Actinomycetota</taxon>
        <taxon>Actinomycetes</taxon>
        <taxon>Mycobacteriales</taxon>
        <taxon>Nocardiaceae</taxon>
        <taxon>Nocardia</taxon>
    </lineage>
</organism>
<dbReference type="RefSeq" id="WP_040746059.1">
    <property type="nucleotide sequence ID" value="NZ_JACHIT010000001.1"/>
</dbReference>
<accession>A0A7W9PEQ2</accession>
<dbReference type="Proteomes" id="UP000540412">
    <property type="component" value="Unassembled WGS sequence"/>
</dbReference>
<keyword evidence="2" id="KW-1185">Reference proteome</keyword>
<dbReference type="Pfam" id="PF10824">
    <property type="entry name" value="T7SS_ESX_EspC"/>
    <property type="match status" value="1"/>
</dbReference>